<evidence type="ECO:0000313" key="15">
    <source>
        <dbReference type="EMBL" id="CDP35397.1"/>
    </source>
</evidence>
<evidence type="ECO:0000256" key="10">
    <source>
        <dbReference type="ARBA" id="ARBA00022989"/>
    </source>
</evidence>
<name>A0A060T926_BLAAD</name>
<keyword evidence="10 13" id="KW-1133">Transmembrane helix</keyword>
<evidence type="ECO:0000256" key="6">
    <source>
        <dbReference type="ARBA" id="ARBA00022723"/>
    </source>
</evidence>
<accession>A0A060T926</accession>
<comment type="similarity">
    <text evidence="4">Belongs to the neutral sphingomyelinase family.</text>
</comment>
<feature type="transmembrane region" description="Helical" evidence="13">
    <location>
        <begin position="333"/>
        <end position="352"/>
    </location>
</feature>
<evidence type="ECO:0000256" key="7">
    <source>
        <dbReference type="ARBA" id="ARBA00022801"/>
    </source>
</evidence>
<dbReference type="Pfam" id="PF03372">
    <property type="entry name" value="Exo_endo_phos"/>
    <property type="match status" value="1"/>
</dbReference>
<evidence type="ECO:0000256" key="4">
    <source>
        <dbReference type="ARBA" id="ARBA00006335"/>
    </source>
</evidence>
<reference evidence="15" key="2">
    <citation type="submission" date="2014-06" db="EMBL/GenBank/DDBJ databases">
        <title>The complete genome of Blastobotrys (Arxula) adeninivorans LS3 - a yeast of biotechnological interest.</title>
        <authorList>
            <person name="Kunze G."/>
            <person name="Gaillardin C."/>
            <person name="Czernicka M."/>
            <person name="Durrens P."/>
            <person name="Martin T."/>
            <person name="Boer E."/>
            <person name="Gabaldon T."/>
            <person name="Cruz J."/>
            <person name="Talla E."/>
            <person name="Marck C."/>
            <person name="Goffeau A."/>
            <person name="Barbe V."/>
            <person name="Baret P."/>
            <person name="Baronian K."/>
            <person name="Beier S."/>
            <person name="Bleykasten C."/>
            <person name="Bode R."/>
            <person name="Casaregola S."/>
            <person name="Despons L."/>
            <person name="Fairhead C."/>
            <person name="Giersberg M."/>
            <person name="Gierski P."/>
            <person name="Hahnel U."/>
            <person name="Hartmann A."/>
            <person name="Jankowska D."/>
            <person name="Jubin C."/>
            <person name="Jung P."/>
            <person name="Lafontaine I."/>
            <person name="Leh-Louis V."/>
            <person name="Lemaire M."/>
            <person name="Marcet-Houben M."/>
            <person name="Mascher M."/>
            <person name="Morel G."/>
            <person name="Richard G.-F."/>
            <person name="Riechen J."/>
            <person name="Sacerdot C."/>
            <person name="Sarkar A."/>
            <person name="Savel G."/>
            <person name="Schacherer J."/>
            <person name="Sherman D."/>
            <person name="Straub M.-L."/>
            <person name="Stein N."/>
            <person name="Thierry A."/>
            <person name="Trautwein-Schult A."/>
            <person name="Westhof E."/>
            <person name="Worch S."/>
            <person name="Dujon B."/>
            <person name="Souciet J.-L."/>
            <person name="Wincker P."/>
            <person name="Scholz U."/>
            <person name="Neuveglise N."/>
        </authorList>
    </citation>
    <scope>NUCLEOTIDE SEQUENCE</scope>
    <source>
        <strain evidence="15">LS3</strain>
    </source>
</reference>
<dbReference type="AlphaFoldDB" id="A0A060T926"/>
<keyword evidence="12 13" id="KW-0472">Membrane</keyword>
<keyword evidence="5 13" id="KW-0812">Transmembrane</keyword>
<dbReference type="Gene3D" id="3.60.10.10">
    <property type="entry name" value="Endonuclease/exonuclease/phosphatase"/>
    <property type="match status" value="1"/>
</dbReference>
<feature type="domain" description="Endonuclease/exonuclease/phosphatase" evidence="14">
    <location>
        <begin position="11"/>
        <end position="280"/>
    </location>
</feature>
<keyword evidence="6" id="KW-0479">Metal-binding</keyword>
<evidence type="ECO:0000259" key="14">
    <source>
        <dbReference type="Pfam" id="PF03372"/>
    </source>
</evidence>
<dbReference type="PANTHER" id="PTHR16320">
    <property type="entry name" value="SPHINGOMYELINASE FAMILY MEMBER"/>
    <property type="match status" value="1"/>
</dbReference>
<keyword evidence="7" id="KW-0378">Hydrolase</keyword>
<evidence type="ECO:0000256" key="9">
    <source>
        <dbReference type="ARBA" id="ARBA00022919"/>
    </source>
</evidence>
<dbReference type="PhylomeDB" id="A0A060T926"/>
<dbReference type="GO" id="GO:0004767">
    <property type="term" value="F:sphingomyelin phosphodiesterase activity"/>
    <property type="evidence" value="ECO:0007669"/>
    <property type="project" value="InterPro"/>
</dbReference>
<keyword evidence="11" id="KW-0443">Lipid metabolism</keyword>
<reference evidence="15" key="1">
    <citation type="submission" date="2014-02" db="EMBL/GenBank/DDBJ databases">
        <authorList>
            <person name="Genoscope - CEA"/>
        </authorList>
    </citation>
    <scope>NUCLEOTIDE SEQUENCE</scope>
    <source>
        <strain evidence="15">LS3</strain>
    </source>
</reference>
<dbReference type="GO" id="GO:0046872">
    <property type="term" value="F:metal ion binding"/>
    <property type="evidence" value="ECO:0007669"/>
    <property type="project" value="UniProtKB-KW"/>
</dbReference>
<keyword evidence="8" id="KW-0460">Magnesium</keyword>
<evidence type="ECO:0000256" key="12">
    <source>
        <dbReference type="ARBA" id="ARBA00023136"/>
    </source>
</evidence>
<evidence type="ECO:0000256" key="1">
    <source>
        <dbReference type="ARBA" id="ARBA00004141"/>
    </source>
</evidence>
<dbReference type="GO" id="GO:0006665">
    <property type="term" value="P:sphingolipid metabolic process"/>
    <property type="evidence" value="ECO:0007669"/>
    <property type="project" value="UniProtKB-KW"/>
</dbReference>
<comment type="pathway">
    <text evidence="3">Sphingolipid metabolism.</text>
</comment>
<comment type="pathway">
    <text evidence="2">Lipid metabolism; sphingolipid metabolism.</text>
</comment>
<evidence type="ECO:0000256" key="2">
    <source>
        <dbReference type="ARBA" id="ARBA00004760"/>
    </source>
</evidence>
<evidence type="ECO:0000256" key="13">
    <source>
        <dbReference type="SAM" id="Phobius"/>
    </source>
</evidence>
<dbReference type="InterPro" id="IPR038772">
    <property type="entry name" value="Sph/SMPD2-like"/>
</dbReference>
<dbReference type="PANTHER" id="PTHR16320:SF24">
    <property type="entry name" value="PHOSPHODIESTERASE, PUTATIVE-RELATED"/>
    <property type="match status" value="1"/>
</dbReference>
<dbReference type="GO" id="GO:0016020">
    <property type="term" value="C:membrane"/>
    <property type="evidence" value="ECO:0007669"/>
    <property type="project" value="UniProtKB-SubCell"/>
</dbReference>
<feature type="transmembrane region" description="Helical" evidence="13">
    <location>
        <begin position="358"/>
        <end position="383"/>
    </location>
</feature>
<dbReference type="EMBL" id="HG937693">
    <property type="protein sequence ID" value="CDP35397.1"/>
    <property type="molecule type" value="Genomic_DNA"/>
</dbReference>
<gene>
    <name evidence="15" type="ORF">GNLVRS02_ARAD1C34628g</name>
</gene>
<sequence>MKESDRTFRVLTLNCWGLKYVSKHREARMQEIGRRLAHEESNNDIVCLQEVWVESDFNYIAECVSHLLPYAKFYYSGMLSGPGLAVLSKWPIVDASINSFTLNGRPSAFFRGDWYVGKSVVSAVIDHPHGRIHVLNAHLHAPYGKGDAAYTCHRTAQAWDMARIAQRAVQGECVLAMGDLNSVPGSLTYRLLDSIGSLSDSWVDSKGENTEDIGSMPPYDQIRRAGTTCDSRLNSWRETRRPDEAKRLDYIFYDKSRATVQDIEVAFIEPLEGIGSLSDHFAVRATYEMRDSRVIRAAPTVSELLDMYDGMLQLIEDYWPTARWQRTWRLAHFWTSIVVVVAAHIAVFWGALDSRSYVGFILMLVSTLVAVTGILDGLIGFLFGRHETRALREFESEIRLAKRYANERAQSKE</sequence>
<dbReference type="SUPFAM" id="SSF56219">
    <property type="entry name" value="DNase I-like"/>
    <property type="match status" value="1"/>
</dbReference>
<dbReference type="InterPro" id="IPR005135">
    <property type="entry name" value="Endo/exonuclease/phosphatase"/>
</dbReference>
<protein>
    <submittedName>
        <fullName evidence="15">ARAD1C34628p</fullName>
    </submittedName>
</protein>
<comment type="subcellular location">
    <subcellularLocation>
        <location evidence="1">Membrane</location>
        <topology evidence="1">Multi-pass membrane protein</topology>
    </subcellularLocation>
</comment>
<evidence type="ECO:0000256" key="3">
    <source>
        <dbReference type="ARBA" id="ARBA00004991"/>
    </source>
</evidence>
<keyword evidence="9" id="KW-0746">Sphingolipid metabolism</keyword>
<organism evidence="15">
    <name type="scientific">Blastobotrys adeninivorans</name>
    <name type="common">Yeast</name>
    <name type="synonym">Arxula adeninivorans</name>
    <dbReference type="NCBI Taxonomy" id="409370"/>
    <lineage>
        <taxon>Eukaryota</taxon>
        <taxon>Fungi</taxon>
        <taxon>Dikarya</taxon>
        <taxon>Ascomycota</taxon>
        <taxon>Saccharomycotina</taxon>
        <taxon>Dipodascomycetes</taxon>
        <taxon>Dipodascales</taxon>
        <taxon>Trichomonascaceae</taxon>
        <taxon>Blastobotrys</taxon>
    </lineage>
</organism>
<proteinExistence type="inferred from homology"/>
<dbReference type="InterPro" id="IPR036691">
    <property type="entry name" value="Endo/exonu/phosph_ase_sf"/>
</dbReference>
<evidence type="ECO:0000256" key="5">
    <source>
        <dbReference type="ARBA" id="ARBA00022692"/>
    </source>
</evidence>
<evidence type="ECO:0000256" key="8">
    <source>
        <dbReference type="ARBA" id="ARBA00022842"/>
    </source>
</evidence>
<evidence type="ECO:0000256" key="11">
    <source>
        <dbReference type="ARBA" id="ARBA00023098"/>
    </source>
</evidence>